<dbReference type="GO" id="GO:0016853">
    <property type="term" value="F:isomerase activity"/>
    <property type="evidence" value="ECO:0007669"/>
    <property type="project" value="UniProtKB-KW"/>
</dbReference>
<dbReference type="RefSeq" id="WP_073279399.1">
    <property type="nucleotide sequence ID" value="NZ_FRAC01000029.1"/>
</dbReference>
<sequence length="414" mass="49269">MKYQTWILEKLIEKFESRKKSSGNMRKVAFQMQDESALSQELEHAEEKEQFLAALDLLKQKGLIDYSWVRFEKDNIVERVWLVLDEEKVRESYRVLARIPKGDIICVLRESLINSINQMKPLDNEIQSFFKKQLEQMEQSSSIPRFFTDKIEPNEDLIRCLVYLSQNNQEVQERVLSSLLYNDSKYFERKVKGKVLSVLKAINKGKGEELSDEELLREKGVVKWPEILEFTGRLAVLFKQGELMDFSVLTYGAYINSLMVEMVDKVCLYRIKKVIFIENKANYVWYITQEKKEEELVVYHGGCYSPIKGRWFKKICEACIQDGEQIKFYHWSDIDVGGFRIFSRLKTEIVSSLIPFRMDIETLEKNRDKGMPMNEHYRMLLVEMINDCRYEEFKFLIERMIELNIRLEQEQLLY</sequence>
<feature type="domain" description="Wadjet protein JetD C-terminal" evidence="1">
    <location>
        <begin position="261"/>
        <end position="412"/>
    </location>
</feature>
<dbReference type="InterPro" id="IPR024534">
    <property type="entry name" value="JetD_C"/>
</dbReference>
<dbReference type="STRING" id="1121322.SAMN02745136_04633"/>
<dbReference type="GO" id="GO:0003677">
    <property type="term" value="F:DNA binding"/>
    <property type="evidence" value="ECO:0007669"/>
    <property type="project" value="InterPro"/>
</dbReference>
<keyword evidence="3" id="KW-1185">Reference proteome</keyword>
<dbReference type="SUPFAM" id="SSF56726">
    <property type="entry name" value="DNA topoisomerase IV, alpha subunit"/>
    <property type="match status" value="1"/>
</dbReference>
<dbReference type="AlphaFoldDB" id="A0A1M6ZMQ4"/>
<reference evidence="2 3" key="1">
    <citation type="submission" date="2016-11" db="EMBL/GenBank/DDBJ databases">
        <authorList>
            <person name="Jaros S."/>
            <person name="Januszkiewicz K."/>
            <person name="Wedrychowicz H."/>
        </authorList>
    </citation>
    <scope>NUCLEOTIDE SEQUENCE [LARGE SCALE GENOMIC DNA]</scope>
    <source>
        <strain evidence="2 3">DSM 15929</strain>
    </source>
</reference>
<dbReference type="EMBL" id="FRAC01000029">
    <property type="protein sequence ID" value="SHL31727.1"/>
    <property type="molecule type" value="Genomic_DNA"/>
</dbReference>
<dbReference type="InterPro" id="IPR036078">
    <property type="entry name" value="Spo11/TopoVI_A_sf"/>
</dbReference>
<accession>A0A1M6ZMQ4</accession>
<name>A0A1M6ZMQ4_9FIRM</name>
<evidence type="ECO:0000313" key="3">
    <source>
        <dbReference type="Proteomes" id="UP000184386"/>
    </source>
</evidence>
<evidence type="ECO:0000313" key="2">
    <source>
        <dbReference type="EMBL" id="SHL31727.1"/>
    </source>
</evidence>
<keyword evidence="2" id="KW-0413">Isomerase</keyword>
<proteinExistence type="predicted"/>
<dbReference type="GO" id="GO:0005694">
    <property type="term" value="C:chromosome"/>
    <property type="evidence" value="ECO:0007669"/>
    <property type="project" value="InterPro"/>
</dbReference>
<dbReference type="OrthoDB" id="186173at2"/>
<gene>
    <name evidence="2" type="ORF">SAMN02745136_04633</name>
</gene>
<dbReference type="Proteomes" id="UP000184386">
    <property type="component" value="Unassembled WGS sequence"/>
</dbReference>
<organism evidence="2 3">
    <name type="scientific">Anaerocolumna jejuensis DSM 15929</name>
    <dbReference type="NCBI Taxonomy" id="1121322"/>
    <lineage>
        <taxon>Bacteria</taxon>
        <taxon>Bacillati</taxon>
        <taxon>Bacillota</taxon>
        <taxon>Clostridia</taxon>
        <taxon>Lachnospirales</taxon>
        <taxon>Lachnospiraceae</taxon>
        <taxon>Anaerocolumna</taxon>
    </lineage>
</organism>
<protein>
    <submittedName>
        <fullName evidence="2">DNA topoisomerase VI, subunit A</fullName>
    </submittedName>
</protein>
<evidence type="ECO:0000259" key="1">
    <source>
        <dbReference type="Pfam" id="PF09983"/>
    </source>
</evidence>
<dbReference type="Pfam" id="PF09983">
    <property type="entry name" value="JetD_C"/>
    <property type="match status" value="1"/>
</dbReference>